<proteinExistence type="predicted"/>
<sequence>MQDSNLRLKDKPHSFFRHRRKTPTERLKPKTSCMWNMRVLFCLGYKVAIGGYRQVELQGAQGDREAEVFQVSNDDTAVAQRRLKDKQPEEKTNTDCLVKEQDKEYQTGRKIKTDNFLILVMKASSQEVQTQDLIYYHLARDMEQHLACELFGYREDSNGATFAVAAVEKIYAHESLTFNNTVASTVAGNAVTTSMAIIEAEIWATKGLLAKAKGNILSMEIVRDHSGNTLRVSQSMFYNRKLVQTLLEGHSILLLEGSLSGDCDVEKNESRYELRLVAGIVTGALVKGGFRSEVPAQVEVVVYRY</sequence>
<comment type="caution">
    <text evidence="1">The sequence shown here is derived from an EMBL/GenBank/DDBJ whole genome shotgun (WGS) entry which is preliminary data.</text>
</comment>
<dbReference type="AlphaFoldDB" id="A0A6L2JW46"/>
<protein>
    <submittedName>
        <fullName evidence="1">Zinc finger, CCHC-type</fullName>
    </submittedName>
</protein>
<reference evidence="1" key="1">
    <citation type="journal article" date="2019" name="Sci. Rep.">
        <title>Draft genome of Tanacetum cinerariifolium, the natural source of mosquito coil.</title>
        <authorList>
            <person name="Yamashiro T."/>
            <person name="Shiraishi A."/>
            <person name="Satake H."/>
            <person name="Nakayama K."/>
        </authorList>
    </citation>
    <scope>NUCLEOTIDE SEQUENCE</scope>
</reference>
<organism evidence="1">
    <name type="scientific">Tanacetum cinerariifolium</name>
    <name type="common">Dalmatian daisy</name>
    <name type="synonym">Chrysanthemum cinerariifolium</name>
    <dbReference type="NCBI Taxonomy" id="118510"/>
    <lineage>
        <taxon>Eukaryota</taxon>
        <taxon>Viridiplantae</taxon>
        <taxon>Streptophyta</taxon>
        <taxon>Embryophyta</taxon>
        <taxon>Tracheophyta</taxon>
        <taxon>Spermatophyta</taxon>
        <taxon>Magnoliopsida</taxon>
        <taxon>eudicotyledons</taxon>
        <taxon>Gunneridae</taxon>
        <taxon>Pentapetalae</taxon>
        <taxon>asterids</taxon>
        <taxon>campanulids</taxon>
        <taxon>Asterales</taxon>
        <taxon>Asteraceae</taxon>
        <taxon>Asteroideae</taxon>
        <taxon>Anthemideae</taxon>
        <taxon>Anthemidinae</taxon>
        <taxon>Tanacetum</taxon>
    </lineage>
</organism>
<name>A0A6L2JW46_TANCI</name>
<gene>
    <name evidence="1" type="ORF">Tci_013289</name>
</gene>
<accession>A0A6L2JW46</accession>
<dbReference type="EMBL" id="BKCJ010001421">
    <property type="protein sequence ID" value="GEU41311.1"/>
    <property type="molecule type" value="Genomic_DNA"/>
</dbReference>
<evidence type="ECO:0000313" key="1">
    <source>
        <dbReference type="EMBL" id="GEU41311.1"/>
    </source>
</evidence>